<dbReference type="PANTHER" id="PTHR30461">
    <property type="entry name" value="DNA-INVERTASE FROM LAMBDOID PROPHAGE"/>
    <property type="match status" value="1"/>
</dbReference>
<feature type="domain" description="Recombinase" evidence="2">
    <location>
        <begin position="163"/>
        <end position="324"/>
    </location>
</feature>
<evidence type="ECO:0000259" key="2">
    <source>
        <dbReference type="PROSITE" id="PS51737"/>
    </source>
</evidence>
<dbReference type="Gene3D" id="3.40.50.1390">
    <property type="entry name" value="Resolvase, N-terminal catalytic domain"/>
    <property type="match status" value="1"/>
</dbReference>
<dbReference type="InterPro" id="IPR038109">
    <property type="entry name" value="DNA_bind_recomb_sf"/>
</dbReference>
<evidence type="ECO:0000256" key="1">
    <source>
        <dbReference type="SAM" id="MobiDB-lite"/>
    </source>
</evidence>
<dbReference type="InterPro" id="IPR025827">
    <property type="entry name" value="Zn_ribbon_recom_dom"/>
</dbReference>
<keyword evidence="4" id="KW-1185">Reference proteome</keyword>
<dbReference type="SUPFAM" id="SSF53041">
    <property type="entry name" value="Resolvase-like"/>
    <property type="match status" value="1"/>
</dbReference>
<evidence type="ECO:0000313" key="3">
    <source>
        <dbReference type="EMBL" id="MBL7255943.1"/>
    </source>
</evidence>
<dbReference type="RefSeq" id="WP_202992451.1">
    <property type="nucleotide sequence ID" value="NZ_JAENHO010000004.1"/>
</dbReference>
<dbReference type="Gene3D" id="3.90.1750.20">
    <property type="entry name" value="Putative Large Serine Recombinase, Chain B, Domain 2"/>
    <property type="match status" value="1"/>
</dbReference>
<sequence length="564" mass="63100">MRFASYGRVSTEDQQDPQASKAWQLSRARSLIEPAGGEIVAEFFDVGQSRSLPWKRRPEALRLLDTIKSPGRDFDAVVIGEPQRAFYGSQFGMTFPVFVHYGVGLWVPEIGGAIDPGSDAHDLVMALYGGMSKGERNRIKVRVRSAMKAQTELEGRFLGGRPPYGYRLADGGPHPNPAKAAEGRRLHRLEPDPVTEPVVKRIFNEYVSGRGMTSIARGLTQDDIPCPSAYDRARNSHRRTQVWETTAVRAILLNPRYTGRQVWNRARTDEVLINVDDVALGHENRHRWNDPSQWVWSREESHTPIVSTDLYERAQQTIKKRGTNGDAGRAPRHTGHPYLFRGLITCGLCDRKMVGNPNHGRLYYRCTASRDFVRQHKISHPPALYLREDAITDPVDRFLREELTGTTLADNLSRVADARYRAALAAYDAPGQIETLRQTINDADQKISRYRATLDAGGDPALIATWIGEATAIKKAAQTRLGLTEAPPQRMGSDQLDAIADAFNDLFRLLRAADPQDRAELYSRIGLRLTYKPGSETLMAEVATPADLRVFNTCPEGDLNPHAR</sequence>
<dbReference type="PROSITE" id="PS51737">
    <property type="entry name" value="RECOMBINASE_DNA_BIND"/>
    <property type="match status" value="1"/>
</dbReference>
<accession>A0ABS1VMW5</accession>
<dbReference type="InterPro" id="IPR050639">
    <property type="entry name" value="SSR_resolvase"/>
</dbReference>
<protein>
    <submittedName>
        <fullName evidence="3">Recombinase family protein</fullName>
    </submittedName>
</protein>
<dbReference type="Proteomes" id="UP000598996">
    <property type="component" value="Unassembled WGS sequence"/>
</dbReference>
<dbReference type="InterPro" id="IPR036162">
    <property type="entry name" value="Resolvase-like_N_sf"/>
</dbReference>
<feature type="region of interest" description="Disordered" evidence="1">
    <location>
        <begin position="1"/>
        <end position="20"/>
    </location>
</feature>
<dbReference type="InterPro" id="IPR006119">
    <property type="entry name" value="Resolv_N"/>
</dbReference>
<dbReference type="CDD" id="cd00338">
    <property type="entry name" value="Ser_Recombinase"/>
    <property type="match status" value="1"/>
</dbReference>
<dbReference type="InterPro" id="IPR011109">
    <property type="entry name" value="DNA_bind_recombinase_dom"/>
</dbReference>
<reference evidence="3 4" key="1">
    <citation type="submission" date="2021-01" db="EMBL/GenBank/DDBJ databases">
        <title>Actinoplanes sp. nov. LDG1-01 isolated from lichen.</title>
        <authorList>
            <person name="Saeng-In P."/>
            <person name="Phongsopitanun W."/>
            <person name="Kanchanasin P."/>
            <person name="Yuki M."/>
            <person name="Kudo T."/>
            <person name="Ohkuma M."/>
            <person name="Tanasupawat S."/>
        </authorList>
    </citation>
    <scope>NUCLEOTIDE SEQUENCE [LARGE SCALE GENOMIC DNA]</scope>
    <source>
        <strain evidence="3 4">LDG1-01</strain>
    </source>
</reference>
<dbReference type="PANTHER" id="PTHR30461:SF23">
    <property type="entry name" value="DNA RECOMBINASE-RELATED"/>
    <property type="match status" value="1"/>
</dbReference>
<dbReference type="EMBL" id="JAENHO010000004">
    <property type="protein sequence ID" value="MBL7255943.1"/>
    <property type="molecule type" value="Genomic_DNA"/>
</dbReference>
<dbReference type="Pfam" id="PF13408">
    <property type="entry name" value="Zn_ribbon_recom"/>
    <property type="match status" value="1"/>
</dbReference>
<comment type="caution">
    <text evidence="3">The sequence shown here is derived from an EMBL/GenBank/DDBJ whole genome shotgun (WGS) entry which is preliminary data.</text>
</comment>
<evidence type="ECO:0000313" key="4">
    <source>
        <dbReference type="Proteomes" id="UP000598996"/>
    </source>
</evidence>
<dbReference type="Pfam" id="PF00239">
    <property type="entry name" value="Resolvase"/>
    <property type="match status" value="1"/>
</dbReference>
<proteinExistence type="predicted"/>
<dbReference type="Pfam" id="PF07508">
    <property type="entry name" value="Recombinase"/>
    <property type="match status" value="1"/>
</dbReference>
<organism evidence="3 4">
    <name type="scientific">Paractinoplanes lichenicola</name>
    <dbReference type="NCBI Taxonomy" id="2802976"/>
    <lineage>
        <taxon>Bacteria</taxon>
        <taxon>Bacillati</taxon>
        <taxon>Actinomycetota</taxon>
        <taxon>Actinomycetes</taxon>
        <taxon>Micromonosporales</taxon>
        <taxon>Micromonosporaceae</taxon>
        <taxon>Paractinoplanes</taxon>
    </lineage>
</organism>
<gene>
    <name evidence="3" type="ORF">JKJ07_16705</name>
</gene>
<name>A0ABS1VMW5_9ACTN</name>
<dbReference type="SMART" id="SM00857">
    <property type="entry name" value="Resolvase"/>
    <property type="match status" value="1"/>
</dbReference>